<dbReference type="OrthoDB" id="817809at2"/>
<dbReference type="Proteomes" id="UP000281985">
    <property type="component" value="Unassembled WGS sequence"/>
</dbReference>
<gene>
    <name evidence="2" type="ORF">EAX61_13895</name>
</gene>
<reference evidence="2 3" key="1">
    <citation type="submission" date="2018-10" db="EMBL/GenBank/DDBJ databases">
        <title>Dokdonia luteus sp. nov., isolated from sea water.</title>
        <authorList>
            <person name="Zhou L.Y."/>
            <person name="Du Z.J."/>
        </authorList>
    </citation>
    <scope>NUCLEOTIDE SEQUENCE [LARGE SCALE GENOMIC DNA]</scope>
    <source>
        <strain evidence="2 3">SH27</strain>
    </source>
</reference>
<feature type="chain" id="PRO_5018153048" evidence="1">
    <location>
        <begin position="21"/>
        <end position="357"/>
    </location>
</feature>
<dbReference type="RefSeq" id="WP_121918313.1">
    <property type="nucleotide sequence ID" value="NZ_REFV01000016.1"/>
</dbReference>
<comment type="caution">
    <text evidence="2">The sequence shown here is derived from an EMBL/GenBank/DDBJ whole genome shotgun (WGS) entry which is preliminary data.</text>
</comment>
<name>A0A3M0FV14_9FLAO</name>
<evidence type="ECO:0000313" key="3">
    <source>
        <dbReference type="Proteomes" id="UP000281985"/>
    </source>
</evidence>
<keyword evidence="3" id="KW-1185">Reference proteome</keyword>
<proteinExistence type="predicted"/>
<accession>A0A3M0FV14</accession>
<keyword evidence="1" id="KW-0732">Signal</keyword>
<dbReference type="EMBL" id="REFV01000016">
    <property type="protein sequence ID" value="RMB56501.1"/>
    <property type="molecule type" value="Genomic_DNA"/>
</dbReference>
<feature type="signal peptide" evidence="1">
    <location>
        <begin position="1"/>
        <end position="20"/>
    </location>
</feature>
<sequence length="357" mass="38733">MKTKLLIGILLVLGTITAQAQTLGELNTKLSHTQQKPSKKMPSKAYIASFNVLVEVYREDVDYKAKSSFRGKGRGEAKAMAALGLKGVNTEAIQAKVDALYADFVSQLENNGMEVLAGNVASGTDYFKNAVVMEGPSLRESANPGYIECIPSGATFYVSKREAEGKASKKDGFLSGFKAVGKALSGPNQLSKDLDDVLVIEVDLALNYSEAGSSWFKSIGAANAQIKTNLMLGTHTVAAPVKKGLRMKGQESTYRIPTRIGFYQGSGLKRVTSEGILKKPLYIGSVVENTKVSTYDKGKASTTYDIGNLYRVTEWRSSISENAKFVEVDGERLADALYESSNAFLSDQINQFFSFKK</sequence>
<evidence type="ECO:0000313" key="2">
    <source>
        <dbReference type="EMBL" id="RMB56501.1"/>
    </source>
</evidence>
<evidence type="ECO:0000256" key="1">
    <source>
        <dbReference type="SAM" id="SignalP"/>
    </source>
</evidence>
<dbReference type="AlphaFoldDB" id="A0A3M0FV14"/>
<protein>
    <submittedName>
        <fullName evidence="2">Uncharacterized protein</fullName>
    </submittedName>
</protein>
<organism evidence="2 3">
    <name type="scientific">Dokdonia sinensis</name>
    <dbReference type="NCBI Taxonomy" id="2479847"/>
    <lineage>
        <taxon>Bacteria</taxon>
        <taxon>Pseudomonadati</taxon>
        <taxon>Bacteroidota</taxon>
        <taxon>Flavobacteriia</taxon>
        <taxon>Flavobacteriales</taxon>
        <taxon>Flavobacteriaceae</taxon>
        <taxon>Dokdonia</taxon>
    </lineage>
</organism>